<dbReference type="PANTHER" id="PTHR43649">
    <property type="entry name" value="ARABINOSE-BINDING PROTEIN-RELATED"/>
    <property type="match status" value="1"/>
</dbReference>
<feature type="chain" id="PRO_5038354719" evidence="2">
    <location>
        <begin position="22"/>
        <end position="490"/>
    </location>
</feature>
<dbReference type="PROSITE" id="PS51257">
    <property type="entry name" value="PROKAR_LIPOPROTEIN"/>
    <property type="match status" value="1"/>
</dbReference>
<evidence type="ECO:0000313" key="4">
    <source>
        <dbReference type="Proteomes" id="UP000270678"/>
    </source>
</evidence>
<evidence type="ECO:0000256" key="1">
    <source>
        <dbReference type="SAM" id="MobiDB-lite"/>
    </source>
</evidence>
<dbReference type="InterPro" id="IPR050490">
    <property type="entry name" value="Bact_solute-bd_prot1"/>
</dbReference>
<feature type="region of interest" description="Disordered" evidence="1">
    <location>
        <begin position="23"/>
        <end position="55"/>
    </location>
</feature>
<proteinExistence type="predicted"/>
<dbReference type="Proteomes" id="UP000270678">
    <property type="component" value="Chromosome"/>
</dbReference>
<evidence type="ECO:0000256" key="2">
    <source>
        <dbReference type="SAM" id="SignalP"/>
    </source>
</evidence>
<dbReference type="Pfam" id="PF01547">
    <property type="entry name" value="SBP_bac_1"/>
    <property type="match status" value="1"/>
</dbReference>
<sequence>MRKMRVLALVLALTMSLTALTACGSSNKGNSGKDNTAANNNKTENSGKSNNNTNSEAKDTITALLPPVSGNFQDMFQQMEKDFNELYPNLTLKIEPASWEDMTQKLDTQVNAGSPPDIAFIGSEGISKYLQQNMLMDITDLATPDMVNDYDKTPLEYMKRAEGLYGFPAYMEVHALGGNKEFLEQAGIDWKSVQQNGWTFDEFREAIKNGVVKEGNTTKRYGFVFATAGVTGKDYLNILIKNAGMPAPFTKDLKYALTSKNFLEVLKDVRLMIDDGSMPKELSSVDAGKRWNMFLTGQTMITGKGLATFENNARQNNEKIKANDGSAVSGSIPVEYIVLPVPTFAGEEPISSTVVDGYVTFRGKKEPTDEHKANVVKAAYFLASGKVAAMTNNDLFAAHITKSARDAAASMPVDRNPDNVAAVEKLLSHANPPRPDIPSDLGAKAIKMEDEVIVPKLQALLANEITPEDMYEAVKAAAIKTFGEDGIVKD</sequence>
<feature type="signal peptide" evidence="2">
    <location>
        <begin position="1"/>
        <end position="21"/>
    </location>
</feature>
<keyword evidence="4" id="KW-1185">Reference proteome</keyword>
<keyword evidence="2" id="KW-0732">Signal</keyword>
<dbReference type="AlphaFoldDB" id="A0A3S9V4T8"/>
<dbReference type="RefSeq" id="WP_127003196.1">
    <property type="nucleotide sequence ID" value="NZ_CP034346.1"/>
</dbReference>
<accession>A0A3S9V4T8</accession>
<dbReference type="KEGG" id="plut:EI981_26055"/>
<dbReference type="OrthoDB" id="9782846at2"/>
<reference evidence="4" key="1">
    <citation type="submission" date="2018-12" db="EMBL/GenBank/DDBJ databases">
        <title>Complete genome sequence of Paenibacillus sp. MBLB1234.</title>
        <authorList>
            <person name="Nam Y.-D."/>
            <person name="Kang J."/>
            <person name="Chung W.-H."/>
            <person name="Park Y.S."/>
        </authorList>
    </citation>
    <scope>NUCLEOTIDE SEQUENCE [LARGE SCALE GENOMIC DNA]</scope>
    <source>
        <strain evidence="4">MBLB1234</strain>
    </source>
</reference>
<gene>
    <name evidence="3" type="ORF">EI981_26055</name>
</gene>
<dbReference type="SUPFAM" id="SSF53850">
    <property type="entry name" value="Periplasmic binding protein-like II"/>
    <property type="match status" value="1"/>
</dbReference>
<dbReference type="InterPro" id="IPR006059">
    <property type="entry name" value="SBP"/>
</dbReference>
<dbReference type="EMBL" id="CP034346">
    <property type="protein sequence ID" value="AZS17550.1"/>
    <property type="molecule type" value="Genomic_DNA"/>
</dbReference>
<name>A0A3S9V4T8_9BACL</name>
<evidence type="ECO:0000313" key="3">
    <source>
        <dbReference type="EMBL" id="AZS17550.1"/>
    </source>
</evidence>
<dbReference type="Gene3D" id="3.40.190.10">
    <property type="entry name" value="Periplasmic binding protein-like II"/>
    <property type="match status" value="1"/>
</dbReference>
<protein>
    <submittedName>
        <fullName evidence="3">Extracellular solute-binding protein</fullName>
    </submittedName>
</protein>
<dbReference type="PANTHER" id="PTHR43649:SF12">
    <property type="entry name" value="DIACETYLCHITOBIOSE BINDING PROTEIN DASA"/>
    <property type="match status" value="1"/>
</dbReference>
<organism evidence="3 4">
    <name type="scientific">Paenibacillus lutimineralis</name>
    <dbReference type="NCBI Taxonomy" id="2707005"/>
    <lineage>
        <taxon>Bacteria</taxon>
        <taxon>Bacillati</taxon>
        <taxon>Bacillota</taxon>
        <taxon>Bacilli</taxon>
        <taxon>Bacillales</taxon>
        <taxon>Paenibacillaceae</taxon>
        <taxon>Paenibacillus</taxon>
    </lineage>
</organism>